<reference evidence="2" key="3">
    <citation type="submission" date="2020-12" db="UniProtKB">
        <authorList>
            <consortium name="EnsemblPlants"/>
        </authorList>
    </citation>
    <scope>IDENTIFICATION</scope>
</reference>
<protein>
    <submittedName>
        <fullName evidence="1 2">Uncharacterized protein</fullName>
    </submittedName>
</protein>
<organism evidence="1">
    <name type="scientific">Physcomitrium patens</name>
    <name type="common">Spreading-leaved earth moss</name>
    <name type="synonym">Physcomitrella patens</name>
    <dbReference type="NCBI Taxonomy" id="3218"/>
    <lineage>
        <taxon>Eukaryota</taxon>
        <taxon>Viridiplantae</taxon>
        <taxon>Streptophyta</taxon>
        <taxon>Embryophyta</taxon>
        <taxon>Bryophyta</taxon>
        <taxon>Bryophytina</taxon>
        <taxon>Bryopsida</taxon>
        <taxon>Funariidae</taxon>
        <taxon>Funariales</taxon>
        <taxon>Funariaceae</taxon>
        <taxon>Physcomitrium</taxon>
    </lineage>
</organism>
<reference evidence="1 3" key="2">
    <citation type="journal article" date="2018" name="Plant J.">
        <title>The Physcomitrella patens chromosome-scale assembly reveals moss genome structure and evolution.</title>
        <authorList>
            <person name="Lang D."/>
            <person name="Ullrich K.K."/>
            <person name="Murat F."/>
            <person name="Fuchs J."/>
            <person name="Jenkins J."/>
            <person name="Haas F.B."/>
            <person name="Piednoel M."/>
            <person name="Gundlach H."/>
            <person name="Van Bel M."/>
            <person name="Meyberg R."/>
            <person name="Vives C."/>
            <person name="Morata J."/>
            <person name="Symeonidi A."/>
            <person name="Hiss M."/>
            <person name="Muchero W."/>
            <person name="Kamisugi Y."/>
            <person name="Saleh O."/>
            <person name="Blanc G."/>
            <person name="Decker E.L."/>
            <person name="van Gessel N."/>
            <person name="Grimwood J."/>
            <person name="Hayes R.D."/>
            <person name="Graham S.W."/>
            <person name="Gunter L.E."/>
            <person name="McDaniel S.F."/>
            <person name="Hoernstein S.N.W."/>
            <person name="Larsson A."/>
            <person name="Li F.W."/>
            <person name="Perroud P.F."/>
            <person name="Phillips J."/>
            <person name="Ranjan P."/>
            <person name="Rokshar D.S."/>
            <person name="Rothfels C.J."/>
            <person name="Schneider L."/>
            <person name="Shu S."/>
            <person name="Stevenson D.W."/>
            <person name="Thummler F."/>
            <person name="Tillich M."/>
            <person name="Villarreal Aguilar J.C."/>
            <person name="Widiez T."/>
            <person name="Wong G.K."/>
            <person name="Wymore A."/>
            <person name="Zhang Y."/>
            <person name="Zimmer A.D."/>
            <person name="Quatrano R.S."/>
            <person name="Mayer K.F.X."/>
            <person name="Goodstein D."/>
            <person name="Casacuberta J.M."/>
            <person name="Vandepoele K."/>
            <person name="Reski R."/>
            <person name="Cuming A.C."/>
            <person name="Tuskan G.A."/>
            <person name="Maumus F."/>
            <person name="Salse J."/>
            <person name="Schmutz J."/>
            <person name="Rensing S.A."/>
        </authorList>
    </citation>
    <scope>NUCLEOTIDE SEQUENCE [LARGE SCALE GENOMIC DNA]</scope>
    <source>
        <strain evidence="2 3">cv. Gransden 2004</strain>
    </source>
</reference>
<evidence type="ECO:0000313" key="3">
    <source>
        <dbReference type="Proteomes" id="UP000006727"/>
    </source>
</evidence>
<dbReference type="Gramene" id="Pp3c4_13000V3.2">
    <property type="protein sequence ID" value="PAC:32919686.CDS.1"/>
    <property type="gene ID" value="Pp3c4_13000"/>
</dbReference>
<proteinExistence type="predicted"/>
<evidence type="ECO:0000313" key="1">
    <source>
        <dbReference type="EMBL" id="PNR55243.1"/>
    </source>
</evidence>
<dbReference type="EMBL" id="ABEU02000004">
    <property type="protein sequence ID" value="PNR55243.1"/>
    <property type="molecule type" value="Genomic_DNA"/>
</dbReference>
<evidence type="ECO:0000313" key="2">
    <source>
        <dbReference type="EnsemblPlants" id="PAC:32919685.CDS.1"/>
    </source>
</evidence>
<dbReference type="EnsemblPlants" id="Pp3c4_13000V3.1">
    <property type="protein sequence ID" value="PAC:32919685.CDS.1"/>
    <property type="gene ID" value="Pp3c4_13000"/>
</dbReference>
<accession>A0A2K1KN86</accession>
<dbReference type="Gramene" id="Pp3c4_13000V3.1">
    <property type="protein sequence ID" value="PAC:32919685.CDS.1"/>
    <property type="gene ID" value="Pp3c4_13000"/>
</dbReference>
<dbReference type="EnsemblPlants" id="Pp3c4_13000V3.2">
    <property type="protein sequence ID" value="PAC:32919686.CDS.1"/>
    <property type="gene ID" value="Pp3c4_13000"/>
</dbReference>
<gene>
    <name evidence="1" type="ORF">PHYPA_006138</name>
</gene>
<dbReference type="Proteomes" id="UP000006727">
    <property type="component" value="Chromosome 4"/>
</dbReference>
<keyword evidence="3" id="KW-1185">Reference proteome</keyword>
<dbReference type="AlphaFoldDB" id="A0A2K1KN86"/>
<name>A0A2K1KN86_PHYPA</name>
<sequence>MGLNFEPLSVSRCRAAPAMMATSGRELFSELEVMSVSSLHTLQESGVGA</sequence>
<reference evidence="1 3" key="1">
    <citation type="journal article" date="2008" name="Science">
        <title>The Physcomitrella genome reveals evolutionary insights into the conquest of land by plants.</title>
        <authorList>
            <person name="Rensing S."/>
            <person name="Lang D."/>
            <person name="Zimmer A."/>
            <person name="Terry A."/>
            <person name="Salamov A."/>
            <person name="Shapiro H."/>
            <person name="Nishiyama T."/>
            <person name="Perroud P.-F."/>
            <person name="Lindquist E."/>
            <person name="Kamisugi Y."/>
            <person name="Tanahashi T."/>
            <person name="Sakakibara K."/>
            <person name="Fujita T."/>
            <person name="Oishi K."/>
            <person name="Shin-I T."/>
            <person name="Kuroki Y."/>
            <person name="Toyoda A."/>
            <person name="Suzuki Y."/>
            <person name="Hashimoto A."/>
            <person name="Yamaguchi K."/>
            <person name="Sugano A."/>
            <person name="Kohara Y."/>
            <person name="Fujiyama A."/>
            <person name="Anterola A."/>
            <person name="Aoki S."/>
            <person name="Ashton N."/>
            <person name="Barbazuk W.B."/>
            <person name="Barker E."/>
            <person name="Bennetzen J."/>
            <person name="Bezanilla M."/>
            <person name="Blankenship R."/>
            <person name="Cho S.H."/>
            <person name="Dutcher S."/>
            <person name="Estelle M."/>
            <person name="Fawcett J.A."/>
            <person name="Gundlach H."/>
            <person name="Hanada K."/>
            <person name="Heyl A."/>
            <person name="Hicks K.A."/>
            <person name="Hugh J."/>
            <person name="Lohr M."/>
            <person name="Mayer K."/>
            <person name="Melkozernov A."/>
            <person name="Murata T."/>
            <person name="Nelson D."/>
            <person name="Pils B."/>
            <person name="Prigge M."/>
            <person name="Reiss B."/>
            <person name="Renner T."/>
            <person name="Rombauts S."/>
            <person name="Rushton P."/>
            <person name="Sanderfoot A."/>
            <person name="Schween G."/>
            <person name="Shiu S.-H."/>
            <person name="Stueber K."/>
            <person name="Theodoulou F.L."/>
            <person name="Tu H."/>
            <person name="Van de Peer Y."/>
            <person name="Verrier P.J."/>
            <person name="Waters E."/>
            <person name="Wood A."/>
            <person name="Yang L."/>
            <person name="Cove D."/>
            <person name="Cuming A."/>
            <person name="Hasebe M."/>
            <person name="Lucas S."/>
            <person name="Mishler D.B."/>
            <person name="Reski R."/>
            <person name="Grigoriev I."/>
            <person name="Quatrano R.S."/>
            <person name="Boore J.L."/>
        </authorList>
    </citation>
    <scope>NUCLEOTIDE SEQUENCE [LARGE SCALE GENOMIC DNA]</scope>
    <source>
        <strain evidence="2 3">cv. Gransden 2004</strain>
    </source>
</reference>
<dbReference type="InParanoid" id="A0A2K1KN86"/>